<accession>A0A653IGR1</accession>
<name>A0A653IGR1_9BACL</name>
<dbReference type="EMBL" id="CABWKQ010000032">
    <property type="protein sequence ID" value="VWX38329.1"/>
    <property type="molecule type" value="Genomic_DNA"/>
</dbReference>
<dbReference type="Proteomes" id="UP000439752">
    <property type="component" value="Unassembled WGS sequence"/>
</dbReference>
<protein>
    <submittedName>
        <fullName evidence="1">Uncharacterized protein</fullName>
    </submittedName>
</protein>
<reference evidence="1 2" key="1">
    <citation type="submission" date="2019-10" db="EMBL/GenBank/DDBJ databases">
        <authorList>
            <person name="Karimi E."/>
        </authorList>
    </citation>
    <scope>NUCLEOTIDE SEQUENCE [LARGE SCALE GENOMIC DNA]</scope>
    <source>
        <strain evidence="1">Exiguobacterium sp. 9Y</strain>
    </source>
</reference>
<proteinExistence type="predicted"/>
<gene>
    <name evidence="1" type="ORF">EXIGUO9Y_380091</name>
</gene>
<dbReference type="AlphaFoldDB" id="A0A653IGR1"/>
<keyword evidence="2" id="KW-1185">Reference proteome</keyword>
<sequence>MGNAMNRSTRSRELQFAVLSKELKPVAERVLDRYEQALSKLNKTQPTKR</sequence>
<dbReference type="RefSeq" id="WP_167331093.1">
    <property type="nucleotide sequence ID" value="NZ_LR732312.1"/>
</dbReference>
<evidence type="ECO:0000313" key="1">
    <source>
        <dbReference type="EMBL" id="VWX38329.1"/>
    </source>
</evidence>
<organism evidence="1 2">
    <name type="scientific">Exiguobacterium oxidotolerans</name>
    <dbReference type="NCBI Taxonomy" id="223958"/>
    <lineage>
        <taxon>Bacteria</taxon>
        <taxon>Bacillati</taxon>
        <taxon>Bacillota</taxon>
        <taxon>Bacilli</taxon>
        <taxon>Bacillales</taxon>
        <taxon>Bacillales Family XII. Incertae Sedis</taxon>
        <taxon>Exiguobacterium</taxon>
    </lineage>
</organism>
<evidence type="ECO:0000313" key="2">
    <source>
        <dbReference type="Proteomes" id="UP000439752"/>
    </source>
</evidence>